<dbReference type="EMBL" id="GIFC01011552">
    <property type="protein sequence ID" value="MXU93635.1"/>
    <property type="molecule type" value="Transcribed_RNA"/>
</dbReference>
<organism evidence="1">
    <name type="scientific">Ixodes ricinus</name>
    <name type="common">Common tick</name>
    <name type="synonym">Acarus ricinus</name>
    <dbReference type="NCBI Taxonomy" id="34613"/>
    <lineage>
        <taxon>Eukaryota</taxon>
        <taxon>Metazoa</taxon>
        <taxon>Ecdysozoa</taxon>
        <taxon>Arthropoda</taxon>
        <taxon>Chelicerata</taxon>
        <taxon>Arachnida</taxon>
        <taxon>Acari</taxon>
        <taxon>Parasitiformes</taxon>
        <taxon>Ixodida</taxon>
        <taxon>Ixodoidea</taxon>
        <taxon>Ixodidae</taxon>
        <taxon>Ixodinae</taxon>
        <taxon>Ixodes</taxon>
    </lineage>
</organism>
<reference evidence="1" key="1">
    <citation type="submission" date="2019-12" db="EMBL/GenBank/DDBJ databases">
        <title>An insight into the sialome of adult female Ixodes ricinus ticks feeding for 6 days.</title>
        <authorList>
            <person name="Perner J."/>
            <person name="Ribeiro J.M.C."/>
        </authorList>
    </citation>
    <scope>NUCLEOTIDE SEQUENCE</scope>
    <source>
        <strain evidence="1">Semi-engorged</strain>
        <tissue evidence="1">Salivary glands</tissue>
    </source>
</reference>
<sequence>MALVAFVSFLSQTKPIAHSECVVTLHFFLGALGLAGHGVTAKTSAVSLHSCRCLSALSGRSDCFGLTRSETEYWLPFPTRFRGSRDGLEGHTGRWFVGSCIRHGEVSSQQKGVRVPVAAWCVLGNLLYKFFTNHVGFFVVFFIRGIVAL</sequence>
<proteinExistence type="predicted"/>
<evidence type="ECO:0000313" key="1">
    <source>
        <dbReference type="EMBL" id="MXU93635.1"/>
    </source>
</evidence>
<accession>A0A6B0UVE2</accession>
<name>A0A6B0UVE2_IXORI</name>
<protein>
    <submittedName>
        <fullName evidence="1">Putative secreted protein</fullName>
    </submittedName>
</protein>
<dbReference type="AlphaFoldDB" id="A0A6B0UVE2"/>